<name>A0A820QDX1_9BILA</name>
<feature type="non-terminal residue" evidence="1">
    <location>
        <position position="1"/>
    </location>
</feature>
<accession>A0A820QDX1</accession>
<organism evidence="1 2">
    <name type="scientific">Adineta steineri</name>
    <dbReference type="NCBI Taxonomy" id="433720"/>
    <lineage>
        <taxon>Eukaryota</taxon>
        <taxon>Metazoa</taxon>
        <taxon>Spiralia</taxon>
        <taxon>Gnathifera</taxon>
        <taxon>Rotifera</taxon>
        <taxon>Eurotatoria</taxon>
        <taxon>Bdelloidea</taxon>
        <taxon>Adinetida</taxon>
        <taxon>Adinetidae</taxon>
        <taxon>Adineta</taxon>
    </lineage>
</organism>
<evidence type="ECO:0000313" key="1">
    <source>
        <dbReference type="EMBL" id="CAF4420148.1"/>
    </source>
</evidence>
<gene>
    <name evidence="1" type="ORF">KXQ929_LOCUS52138</name>
</gene>
<evidence type="ECO:0000313" key="2">
    <source>
        <dbReference type="Proteomes" id="UP000663868"/>
    </source>
</evidence>
<dbReference type="EMBL" id="CAJOBB010027032">
    <property type="protein sequence ID" value="CAF4420148.1"/>
    <property type="molecule type" value="Genomic_DNA"/>
</dbReference>
<sequence>VILESKEEETSIIDLSKPMTRDDFLNTLEILKQKYLETTPPTTTTTTAEDTRNDEGHRIEQLNSNIGQLQQVIMHIIYE</sequence>
<protein>
    <submittedName>
        <fullName evidence="1">Uncharacterized protein</fullName>
    </submittedName>
</protein>
<proteinExistence type="predicted"/>
<dbReference type="Proteomes" id="UP000663868">
    <property type="component" value="Unassembled WGS sequence"/>
</dbReference>
<reference evidence="1" key="1">
    <citation type="submission" date="2021-02" db="EMBL/GenBank/DDBJ databases">
        <authorList>
            <person name="Nowell W R."/>
        </authorList>
    </citation>
    <scope>NUCLEOTIDE SEQUENCE</scope>
</reference>
<dbReference type="AlphaFoldDB" id="A0A820QDX1"/>
<comment type="caution">
    <text evidence="1">The sequence shown here is derived from an EMBL/GenBank/DDBJ whole genome shotgun (WGS) entry which is preliminary data.</text>
</comment>